<keyword evidence="2" id="KW-1185">Reference proteome</keyword>
<dbReference type="Proteomes" id="UP000800200">
    <property type="component" value="Unassembled WGS sequence"/>
</dbReference>
<gene>
    <name evidence="1" type="ORF">K469DRAFT_547628</name>
</gene>
<organism evidence="1 2">
    <name type="scientific">Zopfia rhizophila CBS 207.26</name>
    <dbReference type="NCBI Taxonomy" id="1314779"/>
    <lineage>
        <taxon>Eukaryota</taxon>
        <taxon>Fungi</taxon>
        <taxon>Dikarya</taxon>
        <taxon>Ascomycota</taxon>
        <taxon>Pezizomycotina</taxon>
        <taxon>Dothideomycetes</taxon>
        <taxon>Dothideomycetes incertae sedis</taxon>
        <taxon>Zopfiaceae</taxon>
        <taxon>Zopfia</taxon>
    </lineage>
</organism>
<sequence length="131" mass="15098">VRLSLMITVLEFIARSITCTLLRDRCSKRTAEKLSTTLYHNALQLSTVIILLAIVLYKRNNSDWFHMQFALHNARNGGWSTALADIGIPGWFPKKMFQFPDLIDSLVRYLLNMDVYGAQLDALNATWQHRQ</sequence>
<name>A0A6A6EVJ3_9PEZI</name>
<dbReference type="AlphaFoldDB" id="A0A6A6EVJ3"/>
<feature type="non-terminal residue" evidence="1">
    <location>
        <position position="1"/>
    </location>
</feature>
<evidence type="ECO:0000313" key="2">
    <source>
        <dbReference type="Proteomes" id="UP000800200"/>
    </source>
</evidence>
<proteinExistence type="predicted"/>
<evidence type="ECO:0000313" key="1">
    <source>
        <dbReference type="EMBL" id="KAF2194798.1"/>
    </source>
</evidence>
<accession>A0A6A6EVJ3</accession>
<dbReference type="EMBL" id="ML994611">
    <property type="protein sequence ID" value="KAF2194798.1"/>
    <property type="molecule type" value="Genomic_DNA"/>
</dbReference>
<protein>
    <submittedName>
        <fullName evidence="1">Uncharacterized protein</fullName>
    </submittedName>
</protein>
<reference evidence="1" key="1">
    <citation type="journal article" date="2020" name="Stud. Mycol.">
        <title>101 Dothideomycetes genomes: a test case for predicting lifestyles and emergence of pathogens.</title>
        <authorList>
            <person name="Haridas S."/>
            <person name="Albert R."/>
            <person name="Binder M."/>
            <person name="Bloem J."/>
            <person name="Labutti K."/>
            <person name="Salamov A."/>
            <person name="Andreopoulos B."/>
            <person name="Baker S."/>
            <person name="Barry K."/>
            <person name="Bills G."/>
            <person name="Bluhm B."/>
            <person name="Cannon C."/>
            <person name="Castanera R."/>
            <person name="Culley D."/>
            <person name="Daum C."/>
            <person name="Ezra D."/>
            <person name="Gonzalez J."/>
            <person name="Henrissat B."/>
            <person name="Kuo A."/>
            <person name="Liang C."/>
            <person name="Lipzen A."/>
            <person name="Lutzoni F."/>
            <person name="Magnuson J."/>
            <person name="Mondo S."/>
            <person name="Nolan M."/>
            <person name="Ohm R."/>
            <person name="Pangilinan J."/>
            <person name="Park H.-J."/>
            <person name="Ramirez L."/>
            <person name="Alfaro M."/>
            <person name="Sun H."/>
            <person name="Tritt A."/>
            <person name="Yoshinaga Y."/>
            <person name="Zwiers L.-H."/>
            <person name="Turgeon B."/>
            <person name="Goodwin S."/>
            <person name="Spatafora J."/>
            <person name="Crous P."/>
            <person name="Grigoriev I."/>
        </authorList>
    </citation>
    <scope>NUCLEOTIDE SEQUENCE</scope>
    <source>
        <strain evidence="1">CBS 207.26</strain>
    </source>
</reference>